<dbReference type="EMBL" id="VZDO01000025">
    <property type="protein sequence ID" value="KAB0676189.1"/>
    <property type="molecule type" value="Genomic_DNA"/>
</dbReference>
<evidence type="ECO:0000256" key="1">
    <source>
        <dbReference type="ARBA" id="ARBA00004651"/>
    </source>
</evidence>
<evidence type="ECO:0000256" key="8">
    <source>
        <dbReference type="SAM" id="MobiDB-lite"/>
    </source>
</evidence>
<evidence type="ECO:0000256" key="7">
    <source>
        <dbReference type="ARBA" id="ARBA00023136"/>
    </source>
</evidence>
<feature type="transmembrane region" description="Helical" evidence="9">
    <location>
        <begin position="279"/>
        <end position="298"/>
    </location>
</feature>
<dbReference type="GO" id="GO:0005886">
    <property type="term" value="C:plasma membrane"/>
    <property type="evidence" value="ECO:0007669"/>
    <property type="project" value="UniProtKB-SubCell"/>
</dbReference>
<protein>
    <submittedName>
        <fullName evidence="10">AI-2E family transporter</fullName>
    </submittedName>
</protein>
<keyword evidence="3" id="KW-0813">Transport</keyword>
<evidence type="ECO:0000313" key="10">
    <source>
        <dbReference type="EMBL" id="KAB0676189.1"/>
    </source>
</evidence>
<feature type="region of interest" description="Disordered" evidence="8">
    <location>
        <begin position="467"/>
        <end position="509"/>
    </location>
</feature>
<dbReference type="AlphaFoldDB" id="A0A7V7TUE3"/>
<evidence type="ECO:0000256" key="3">
    <source>
        <dbReference type="ARBA" id="ARBA00022448"/>
    </source>
</evidence>
<evidence type="ECO:0000256" key="9">
    <source>
        <dbReference type="SAM" id="Phobius"/>
    </source>
</evidence>
<keyword evidence="4" id="KW-1003">Cell membrane</keyword>
<feature type="transmembrane region" description="Helical" evidence="9">
    <location>
        <begin position="73"/>
        <end position="97"/>
    </location>
</feature>
<keyword evidence="11" id="KW-1185">Reference proteome</keyword>
<feature type="transmembrane region" description="Helical" evidence="9">
    <location>
        <begin position="21"/>
        <end position="40"/>
    </location>
</feature>
<sequence>MPEELRPTPSAPASVAPAGTPSTSGLLSLAVGVVVVAALYLAREVLVPITLAVLLSFVLAPLVSLLRRMRFPNVLAVLMAVVVGLGVLGALGGVIGIQVASLAPNLPGYVATIEGKVQTVQAATVGRLTSLAERVGRHVEPAPTPANPDAASSGRLGRASDQPVPVTIQEEDNNQVELLRRIAEPVLAPVETTLIIFIVAVFILLQREDLRDRLIRLFGSGDLHRTTIALDEAARRLSRYFLAQLGINAAFGVVVAIGLTIIGIPSPILWGILGALLRFVPYVGAIIAAALPVALAAAVDPNWSLVIWTAGLFVVCEALTGQVVEPLVYGHSTGLSPVAVVVAAIFWTWLWGPIGLILSTPLTLCLVILGRYVDRLEFLDVLLGDRPALTPVENFYQRMLADDPDEAQEQAELLLKQRSLTGYYDEVALKGLQLAANDAQRGVLGQEKLERIKRSIRSLVHELADYDDVEPAPDERAEAAAGSSKSEKDVEANSPPEHPPERAARAPGWDGATPIMCLAGRGPLDEAASTILAQLLDKHGLGARVIPHEAASREGIATLDPAGIVLICISYLEISGNPAHLRYLIGRLRKRFPKIAILVGLWPAEAEVLRDEQMRKAIGSDYYTTSLREAVETCLKAATSTAPGSSTSVHRAA</sequence>
<evidence type="ECO:0000256" key="6">
    <source>
        <dbReference type="ARBA" id="ARBA00022989"/>
    </source>
</evidence>
<gene>
    <name evidence="10" type="ORF">F6X38_21835</name>
</gene>
<accession>A0A7V7TUE3</accession>
<keyword evidence="5 9" id="KW-0812">Transmembrane</keyword>
<dbReference type="Proteomes" id="UP000432089">
    <property type="component" value="Unassembled WGS sequence"/>
</dbReference>
<feature type="transmembrane region" description="Helical" evidence="9">
    <location>
        <begin position="245"/>
        <end position="273"/>
    </location>
</feature>
<comment type="subcellular location">
    <subcellularLocation>
        <location evidence="1">Cell membrane</location>
        <topology evidence="1">Multi-pass membrane protein</topology>
    </subcellularLocation>
</comment>
<evidence type="ECO:0000256" key="4">
    <source>
        <dbReference type="ARBA" id="ARBA00022475"/>
    </source>
</evidence>
<feature type="transmembrane region" description="Helical" evidence="9">
    <location>
        <begin position="344"/>
        <end position="369"/>
    </location>
</feature>
<dbReference type="Pfam" id="PF01594">
    <property type="entry name" value="AI-2E_transport"/>
    <property type="match status" value="1"/>
</dbReference>
<dbReference type="InterPro" id="IPR002549">
    <property type="entry name" value="AI-2E-like"/>
</dbReference>
<feature type="transmembrane region" description="Helical" evidence="9">
    <location>
        <begin position="186"/>
        <end position="205"/>
    </location>
</feature>
<comment type="caution">
    <text evidence="10">The sequence shown here is derived from an EMBL/GenBank/DDBJ whole genome shotgun (WGS) entry which is preliminary data.</text>
</comment>
<organism evidence="10 11">
    <name type="scientific">Plantimonas leprariae</name>
    <dbReference type="NCBI Taxonomy" id="2615207"/>
    <lineage>
        <taxon>Bacteria</taxon>
        <taxon>Pseudomonadati</taxon>
        <taxon>Pseudomonadota</taxon>
        <taxon>Alphaproteobacteria</taxon>
        <taxon>Hyphomicrobiales</taxon>
        <taxon>Aurantimonadaceae</taxon>
        <taxon>Plantimonas</taxon>
    </lineage>
</organism>
<proteinExistence type="inferred from homology"/>
<dbReference type="PANTHER" id="PTHR21716">
    <property type="entry name" value="TRANSMEMBRANE PROTEIN"/>
    <property type="match status" value="1"/>
</dbReference>
<evidence type="ECO:0000313" key="11">
    <source>
        <dbReference type="Proteomes" id="UP000432089"/>
    </source>
</evidence>
<feature type="region of interest" description="Disordered" evidence="8">
    <location>
        <begin position="137"/>
        <end position="162"/>
    </location>
</feature>
<dbReference type="RefSeq" id="WP_150973604.1">
    <property type="nucleotide sequence ID" value="NZ_VZDO01000025.1"/>
</dbReference>
<evidence type="ECO:0000256" key="5">
    <source>
        <dbReference type="ARBA" id="ARBA00022692"/>
    </source>
</evidence>
<dbReference type="PANTHER" id="PTHR21716:SF53">
    <property type="entry name" value="PERMEASE PERM-RELATED"/>
    <property type="match status" value="1"/>
</dbReference>
<name>A0A7V7TUE3_9HYPH</name>
<keyword evidence="6 9" id="KW-1133">Transmembrane helix</keyword>
<feature type="transmembrane region" description="Helical" evidence="9">
    <location>
        <begin position="46"/>
        <end position="66"/>
    </location>
</feature>
<dbReference type="GO" id="GO:0055085">
    <property type="term" value="P:transmembrane transport"/>
    <property type="evidence" value="ECO:0007669"/>
    <property type="project" value="TreeGrafter"/>
</dbReference>
<reference evidence="10 11" key="1">
    <citation type="submission" date="2019-09" db="EMBL/GenBank/DDBJ databases">
        <title>YIM 132180 draft genome.</title>
        <authorList>
            <person name="Zhang K."/>
        </authorList>
    </citation>
    <scope>NUCLEOTIDE SEQUENCE [LARGE SCALE GENOMIC DNA]</scope>
    <source>
        <strain evidence="10 11">YIM 132180</strain>
    </source>
</reference>
<feature type="transmembrane region" description="Helical" evidence="9">
    <location>
        <begin position="305"/>
        <end position="324"/>
    </location>
</feature>
<keyword evidence="7 9" id="KW-0472">Membrane</keyword>
<evidence type="ECO:0000256" key="2">
    <source>
        <dbReference type="ARBA" id="ARBA00009773"/>
    </source>
</evidence>
<comment type="similarity">
    <text evidence="2">Belongs to the autoinducer-2 exporter (AI-2E) (TC 2.A.86) family.</text>
</comment>